<organism evidence="1 2">
    <name type="scientific">Rattus norvegicus</name>
    <name type="common">Rat</name>
    <dbReference type="NCBI Taxonomy" id="10116"/>
    <lineage>
        <taxon>Eukaryota</taxon>
        <taxon>Metazoa</taxon>
        <taxon>Chordata</taxon>
        <taxon>Craniata</taxon>
        <taxon>Vertebrata</taxon>
        <taxon>Euteleostomi</taxon>
        <taxon>Mammalia</taxon>
        <taxon>Eutheria</taxon>
        <taxon>Euarchontoglires</taxon>
        <taxon>Glires</taxon>
        <taxon>Rodentia</taxon>
        <taxon>Myomorpha</taxon>
        <taxon>Muroidea</taxon>
        <taxon>Muridae</taxon>
        <taxon>Murinae</taxon>
        <taxon>Rattus</taxon>
    </lineage>
</organism>
<accession>A6K0J6</accession>
<dbReference type="EMBL" id="CH474011">
    <property type="protein sequence ID" value="EDL88222.1"/>
    <property type="molecule type" value="Genomic_DNA"/>
</dbReference>
<dbReference type="Proteomes" id="UP000234681">
    <property type="component" value="Chromosome 4"/>
</dbReference>
<protein>
    <submittedName>
        <fullName evidence="1">RCG52268</fullName>
    </submittedName>
</protein>
<gene>
    <name evidence="1" type="ORF">rCG_52268</name>
</gene>
<name>A6K0J6_RAT</name>
<sequence length="56" mass="6307">MMRSAAAASTPKIILGIPLWSSRILFRMIQTLKIRIWWPGSQWASATSPVLRIVPT</sequence>
<evidence type="ECO:0000313" key="1">
    <source>
        <dbReference type="EMBL" id="EDL88222.1"/>
    </source>
</evidence>
<reference evidence="1 2" key="1">
    <citation type="submission" date="2005-09" db="EMBL/GenBank/DDBJ databases">
        <authorList>
            <person name="Mural R.J."/>
            <person name="Li P.W."/>
            <person name="Adams M.D."/>
            <person name="Amanatides P.G."/>
            <person name="Baden-Tillson H."/>
            <person name="Barnstead M."/>
            <person name="Chin S.H."/>
            <person name="Dew I."/>
            <person name="Evans C.A."/>
            <person name="Ferriera S."/>
            <person name="Flanigan M."/>
            <person name="Fosler C."/>
            <person name="Glodek A."/>
            <person name="Gu Z."/>
            <person name="Holt R.A."/>
            <person name="Jennings D."/>
            <person name="Kraft C.L."/>
            <person name="Lu F."/>
            <person name="Nguyen T."/>
            <person name="Nusskern D.R."/>
            <person name="Pfannkoch C.M."/>
            <person name="Sitter C."/>
            <person name="Sutton G.G."/>
            <person name="Venter J.C."/>
            <person name="Wang Z."/>
            <person name="Woodage T."/>
            <person name="Zheng X.H."/>
            <person name="Zhong F."/>
        </authorList>
    </citation>
    <scope>NUCLEOTIDE SEQUENCE [LARGE SCALE GENOMIC DNA]</scope>
    <source>
        <strain>BN</strain>
        <strain evidence="2">Sprague-Dawley</strain>
    </source>
</reference>
<proteinExistence type="predicted"/>
<evidence type="ECO:0000313" key="2">
    <source>
        <dbReference type="Proteomes" id="UP000234681"/>
    </source>
</evidence>
<dbReference type="AlphaFoldDB" id="A6K0J6"/>